<feature type="binding site" evidence="15">
    <location>
        <position position="229"/>
    </location>
    <ligand>
        <name>NADP(+)</name>
        <dbReference type="ChEBI" id="CHEBI:58349"/>
    </ligand>
</feature>
<dbReference type="OrthoDB" id="9800865at2"/>
<dbReference type="SUPFAM" id="SSF53597">
    <property type="entry name" value="Dihydrofolate reductase-like"/>
    <property type="match status" value="1"/>
</dbReference>
<feature type="binding site" evidence="15">
    <location>
        <position position="214"/>
    </location>
    <ligand>
        <name>substrate</name>
    </ligand>
</feature>
<comment type="pathway">
    <text evidence="3 13">Cofactor biosynthesis; riboflavin biosynthesis; 5-amino-6-(D-ribitylamino)uracil from GTP: step 3/4.</text>
</comment>
<feature type="active site" description="Proton donor" evidence="14">
    <location>
        <position position="56"/>
    </location>
</feature>
<dbReference type="FunFam" id="3.40.140.10:FF:000025">
    <property type="entry name" value="Riboflavin biosynthesis protein RibD"/>
    <property type="match status" value="1"/>
</dbReference>
<sequence>MSFSAVDHGFMARALQLARRGLYSTTPNPRVGCVMVRDGSVIGEGWHEQAGLPHAEAVALNAIVGADGTAKGATAYVTLEPCSHFGRTPPCADALIEAGVARVVVAMQDPNPLVAGQGMARLAAAGIEVASGLLEAEARELNIGFVSRMTRGRPWLRLKVAASLDGKTALNNGVSQWITGPDARRDAHAWRARSCAVLTGIGTVRDDNPRLTVREVQTTRQPLRVVIDSRLETPPDAAVLEGGHVLIAAARDDAARSAALRARGAEIVLLPNAEGKVELAGLMQELGRRGINEVLAEAGTRLNGSLLREGCVDELLIYQAPMLIGDAARGMFGLAELSDLAGARRLNIIERRVVGADFRIRARFA</sequence>
<evidence type="ECO:0000256" key="11">
    <source>
        <dbReference type="ARBA" id="ARBA00023002"/>
    </source>
</evidence>
<feature type="binding site" evidence="16">
    <location>
        <position position="82"/>
    </location>
    <ligand>
        <name>Zn(2+)</name>
        <dbReference type="ChEBI" id="CHEBI:29105"/>
        <note>catalytic</note>
    </ligand>
</feature>
<comment type="function">
    <text evidence="1 13">Converts 2,5-diamino-6-(ribosylamino)-4(3h)-pyrimidinone 5'-phosphate into 5-amino-6-(ribosylamino)-2,4(1h,3h)-pyrimidinedione 5'-phosphate.</text>
</comment>
<evidence type="ECO:0000256" key="12">
    <source>
        <dbReference type="ARBA" id="ARBA00023268"/>
    </source>
</evidence>
<feature type="binding site" evidence="16">
    <location>
        <position position="54"/>
    </location>
    <ligand>
        <name>Zn(2+)</name>
        <dbReference type="ChEBI" id="CHEBI:29105"/>
        <note>catalytic</note>
    </ligand>
</feature>
<dbReference type="HOGENOM" id="CLU_036590_1_2_4"/>
<dbReference type="InterPro" id="IPR016193">
    <property type="entry name" value="Cytidine_deaminase-like"/>
</dbReference>
<dbReference type="GO" id="GO:0008270">
    <property type="term" value="F:zinc ion binding"/>
    <property type="evidence" value="ECO:0007669"/>
    <property type="project" value="InterPro"/>
</dbReference>
<dbReference type="EC" id="3.5.4.26" evidence="13"/>
<name>W0SBW0_9PROT</name>
<reference evidence="18 19" key="1">
    <citation type="journal article" date="2014" name="Syst. Appl. Microbiol.">
        <title>Complete genomes of freshwater sulfur oxidizers Sulfuricella denitrificans skB26 and Sulfuritalea hydrogenivorans sk43H: genetic insights into the sulfur oxidation pathway of betaproteobacteria.</title>
        <authorList>
            <person name="Watanabe T."/>
            <person name="Kojima H."/>
            <person name="Fukui M."/>
        </authorList>
    </citation>
    <scope>NUCLEOTIDE SEQUENCE [LARGE SCALE GENOMIC DNA]</scope>
    <source>
        <strain evidence="18">DSM22779</strain>
    </source>
</reference>
<proteinExistence type="inferred from homology"/>
<dbReference type="InterPro" id="IPR004794">
    <property type="entry name" value="Eubact_RibD"/>
</dbReference>
<dbReference type="PROSITE" id="PS51747">
    <property type="entry name" value="CYT_DCMP_DEAMINASES_2"/>
    <property type="match status" value="1"/>
</dbReference>
<dbReference type="SUPFAM" id="SSF53927">
    <property type="entry name" value="Cytidine deaminase-like"/>
    <property type="match status" value="1"/>
</dbReference>
<dbReference type="NCBIfam" id="TIGR00326">
    <property type="entry name" value="eubact_ribD"/>
    <property type="match status" value="1"/>
</dbReference>
<dbReference type="EMBL" id="AP012547">
    <property type="protein sequence ID" value="BAO28516.1"/>
    <property type="molecule type" value="Genomic_DNA"/>
</dbReference>
<evidence type="ECO:0000256" key="9">
    <source>
        <dbReference type="ARBA" id="ARBA00022833"/>
    </source>
</evidence>
<dbReference type="Gene3D" id="3.40.140.10">
    <property type="entry name" value="Cytidine Deaminase, domain 2"/>
    <property type="match status" value="1"/>
</dbReference>
<keyword evidence="6 13" id="KW-0686">Riboflavin biosynthesis</keyword>
<dbReference type="GO" id="GO:0009231">
    <property type="term" value="P:riboflavin biosynthetic process"/>
    <property type="evidence" value="ECO:0007669"/>
    <property type="project" value="UniProtKB-UniPathway"/>
</dbReference>
<evidence type="ECO:0000256" key="4">
    <source>
        <dbReference type="ARBA" id="ARBA00005259"/>
    </source>
</evidence>
<feature type="binding site" evidence="15">
    <location>
        <position position="211"/>
    </location>
    <ligand>
        <name>substrate</name>
    </ligand>
</feature>
<keyword evidence="12" id="KW-0511">Multifunctional enzyme</keyword>
<comment type="pathway">
    <text evidence="2 13">Cofactor biosynthesis; riboflavin biosynthesis; 5-amino-6-(D-ribitylamino)uracil from GTP: step 2/4.</text>
</comment>
<dbReference type="KEGG" id="shd:SUTH_00706"/>
<dbReference type="NCBIfam" id="TIGR00227">
    <property type="entry name" value="ribD_Cterm"/>
    <property type="match status" value="1"/>
</dbReference>
<evidence type="ECO:0000259" key="17">
    <source>
        <dbReference type="PROSITE" id="PS51747"/>
    </source>
</evidence>
<evidence type="ECO:0000256" key="13">
    <source>
        <dbReference type="PIRNR" id="PIRNR006769"/>
    </source>
</evidence>
<evidence type="ECO:0000256" key="15">
    <source>
        <dbReference type="PIRSR" id="PIRSR006769-2"/>
    </source>
</evidence>
<comment type="similarity">
    <text evidence="5 13">In the C-terminal section; belongs to the HTP reductase family.</text>
</comment>
<dbReference type="PROSITE" id="PS00903">
    <property type="entry name" value="CYT_DCMP_DEAMINASES_1"/>
    <property type="match status" value="1"/>
</dbReference>
<feature type="domain" description="CMP/dCMP-type deaminase" evidence="17">
    <location>
        <begin position="5"/>
        <end position="130"/>
    </location>
</feature>
<evidence type="ECO:0000313" key="19">
    <source>
        <dbReference type="Proteomes" id="UP000031637"/>
    </source>
</evidence>
<dbReference type="GO" id="GO:0008703">
    <property type="term" value="F:5-amino-6-(5-phosphoribosylamino)uracil reductase activity"/>
    <property type="evidence" value="ECO:0007669"/>
    <property type="project" value="UniProtKB-EC"/>
</dbReference>
<evidence type="ECO:0000313" key="18">
    <source>
        <dbReference type="EMBL" id="BAO28516.1"/>
    </source>
</evidence>
<evidence type="ECO:0000256" key="5">
    <source>
        <dbReference type="ARBA" id="ARBA00007417"/>
    </source>
</evidence>
<evidence type="ECO:0000256" key="7">
    <source>
        <dbReference type="ARBA" id="ARBA00022723"/>
    </source>
</evidence>
<keyword evidence="8 13" id="KW-0378">Hydrolase</keyword>
<dbReference type="CDD" id="cd01284">
    <property type="entry name" value="Riboflavin_deaminase-reductase"/>
    <property type="match status" value="1"/>
</dbReference>
<feature type="binding site" evidence="15">
    <location>
        <position position="175"/>
    </location>
    <ligand>
        <name>substrate</name>
    </ligand>
</feature>
<keyword evidence="7 13" id="KW-0479">Metal-binding</keyword>
<dbReference type="PIRSF" id="PIRSF006769">
    <property type="entry name" value="RibD"/>
    <property type="match status" value="1"/>
</dbReference>
<dbReference type="PANTHER" id="PTHR38011">
    <property type="entry name" value="DIHYDROFOLATE REDUCTASE FAMILY PROTEIN (AFU_ORTHOLOGUE AFUA_8G06820)"/>
    <property type="match status" value="1"/>
</dbReference>
<accession>W0SBW0</accession>
<dbReference type="InterPro" id="IPR011549">
    <property type="entry name" value="RibD_C"/>
</dbReference>
<dbReference type="Gene3D" id="3.40.430.10">
    <property type="entry name" value="Dihydrofolate Reductase, subunit A"/>
    <property type="match status" value="1"/>
</dbReference>
<evidence type="ECO:0000256" key="10">
    <source>
        <dbReference type="ARBA" id="ARBA00022857"/>
    </source>
</evidence>
<dbReference type="RefSeq" id="WP_041097127.1">
    <property type="nucleotide sequence ID" value="NZ_AP012547.1"/>
</dbReference>
<dbReference type="AlphaFoldDB" id="W0SBW0"/>
<keyword evidence="10 13" id="KW-0521">NADP</keyword>
<dbReference type="InterPro" id="IPR024072">
    <property type="entry name" value="DHFR-like_dom_sf"/>
</dbReference>
<evidence type="ECO:0000256" key="3">
    <source>
        <dbReference type="ARBA" id="ARBA00004910"/>
    </source>
</evidence>
<dbReference type="InterPro" id="IPR050765">
    <property type="entry name" value="Riboflavin_Biosynth_HTPR"/>
</dbReference>
<gene>
    <name evidence="18" type="ORF">SUTH_00706</name>
</gene>
<comment type="cofactor">
    <cofactor evidence="13 16">
        <name>Zn(2+)</name>
        <dbReference type="ChEBI" id="CHEBI:29105"/>
    </cofactor>
    <text evidence="13 16">Binds 1 zinc ion.</text>
</comment>
<dbReference type="InterPro" id="IPR002125">
    <property type="entry name" value="CMP_dCMP_dom"/>
</dbReference>
<keyword evidence="9 13" id="KW-0862">Zinc</keyword>
<keyword evidence="19" id="KW-1185">Reference proteome</keyword>
<comment type="catalytic activity">
    <reaction evidence="13">
        <text>2,5-diamino-6-hydroxy-4-(5-phosphoribosylamino)-pyrimidine + H2O + H(+) = 5-amino-6-(5-phospho-D-ribosylamino)uracil + NH4(+)</text>
        <dbReference type="Rhea" id="RHEA:21868"/>
        <dbReference type="ChEBI" id="CHEBI:15377"/>
        <dbReference type="ChEBI" id="CHEBI:15378"/>
        <dbReference type="ChEBI" id="CHEBI:28938"/>
        <dbReference type="ChEBI" id="CHEBI:58453"/>
        <dbReference type="ChEBI" id="CHEBI:58614"/>
        <dbReference type="EC" id="3.5.4.26"/>
    </reaction>
</comment>
<comment type="similarity">
    <text evidence="4 13">In the N-terminal section; belongs to the cytidine and deoxycytidylate deaminase family.</text>
</comment>
<organism evidence="18 19">
    <name type="scientific">Sulfuritalea hydrogenivorans sk43H</name>
    <dbReference type="NCBI Taxonomy" id="1223802"/>
    <lineage>
        <taxon>Bacteria</taxon>
        <taxon>Pseudomonadati</taxon>
        <taxon>Pseudomonadota</taxon>
        <taxon>Betaproteobacteria</taxon>
        <taxon>Nitrosomonadales</taxon>
        <taxon>Sterolibacteriaceae</taxon>
        <taxon>Sulfuritalea</taxon>
    </lineage>
</organism>
<evidence type="ECO:0000256" key="16">
    <source>
        <dbReference type="PIRSR" id="PIRSR006769-3"/>
    </source>
</evidence>
<comment type="catalytic activity">
    <reaction evidence="13">
        <text>5-amino-6-(5-phospho-D-ribitylamino)uracil + NADP(+) = 5-amino-6-(5-phospho-D-ribosylamino)uracil + NADPH + H(+)</text>
        <dbReference type="Rhea" id="RHEA:17845"/>
        <dbReference type="ChEBI" id="CHEBI:15378"/>
        <dbReference type="ChEBI" id="CHEBI:57783"/>
        <dbReference type="ChEBI" id="CHEBI:58349"/>
        <dbReference type="ChEBI" id="CHEBI:58421"/>
        <dbReference type="ChEBI" id="CHEBI:58453"/>
        <dbReference type="EC" id="1.1.1.193"/>
    </reaction>
</comment>
<feature type="binding site" evidence="15">
    <location>
        <begin position="299"/>
        <end position="305"/>
    </location>
    <ligand>
        <name>NADP(+)</name>
        <dbReference type="ChEBI" id="CHEBI:58349"/>
    </ligand>
</feature>
<feature type="binding site" evidence="15">
    <location>
        <position position="297"/>
    </location>
    <ligand>
        <name>substrate</name>
    </ligand>
</feature>
<dbReference type="InterPro" id="IPR002734">
    <property type="entry name" value="RibDG_C"/>
</dbReference>
<feature type="binding site" evidence="16">
    <location>
        <position position="91"/>
    </location>
    <ligand>
        <name>Zn(2+)</name>
        <dbReference type="ChEBI" id="CHEBI:29105"/>
        <note>catalytic</note>
    </ligand>
</feature>
<feature type="binding site" evidence="15">
    <location>
        <position position="203"/>
    </location>
    <ligand>
        <name>substrate</name>
    </ligand>
</feature>
<evidence type="ECO:0000256" key="6">
    <source>
        <dbReference type="ARBA" id="ARBA00022619"/>
    </source>
</evidence>
<feature type="binding site" evidence="15">
    <location>
        <position position="191"/>
    </location>
    <ligand>
        <name>substrate</name>
    </ligand>
</feature>
<dbReference type="Pfam" id="PF01872">
    <property type="entry name" value="RibD_C"/>
    <property type="match status" value="1"/>
</dbReference>
<dbReference type="STRING" id="1223802.SUTH_00706"/>
<dbReference type="PANTHER" id="PTHR38011:SF7">
    <property type="entry name" value="2,5-DIAMINO-6-RIBOSYLAMINO-4(3H)-PYRIMIDINONE 5'-PHOSPHATE REDUCTASE"/>
    <property type="match status" value="1"/>
</dbReference>
<evidence type="ECO:0000256" key="2">
    <source>
        <dbReference type="ARBA" id="ARBA00004882"/>
    </source>
</evidence>
<evidence type="ECO:0000256" key="1">
    <source>
        <dbReference type="ARBA" id="ARBA00002151"/>
    </source>
</evidence>
<evidence type="ECO:0000256" key="14">
    <source>
        <dbReference type="PIRSR" id="PIRSR006769-1"/>
    </source>
</evidence>
<dbReference type="InterPro" id="IPR016192">
    <property type="entry name" value="APOBEC/CMP_deaminase_Zn-bd"/>
</dbReference>
<dbReference type="GO" id="GO:0008835">
    <property type="term" value="F:diaminohydroxyphosphoribosylaminopyrimidine deaminase activity"/>
    <property type="evidence" value="ECO:0007669"/>
    <property type="project" value="UniProtKB-EC"/>
</dbReference>
<keyword evidence="11 13" id="KW-0560">Oxidoreductase</keyword>
<dbReference type="Pfam" id="PF00383">
    <property type="entry name" value="dCMP_cyt_deam_1"/>
    <property type="match status" value="1"/>
</dbReference>
<feature type="binding site" evidence="15">
    <location>
        <position position="207"/>
    </location>
    <ligand>
        <name>NADP(+)</name>
        <dbReference type="ChEBI" id="CHEBI:58349"/>
    </ligand>
</feature>
<feature type="binding site" evidence="15">
    <location>
        <position position="161"/>
    </location>
    <ligand>
        <name>NADP(+)</name>
        <dbReference type="ChEBI" id="CHEBI:58349"/>
    </ligand>
</feature>
<protein>
    <recommendedName>
        <fullName evidence="13">Riboflavin biosynthesis protein RibD</fullName>
    </recommendedName>
    <domain>
        <recommendedName>
            <fullName evidence="13">Diaminohydroxyphosphoribosylaminopyrimidine deaminase</fullName>
            <shortName evidence="13">DRAP deaminase</shortName>
            <ecNumber evidence="13">3.5.4.26</ecNumber>
        </recommendedName>
        <alternativeName>
            <fullName evidence="13">Riboflavin-specific deaminase</fullName>
        </alternativeName>
    </domain>
    <domain>
        <recommendedName>
            <fullName evidence="13">5-amino-6-(5-phosphoribosylamino)uracil reductase</fullName>
            <ecNumber evidence="13">1.1.1.193</ecNumber>
        </recommendedName>
        <alternativeName>
            <fullName evidence="13">HTP reductase</fullName>
        </alternativeName>
    </domain>
</protein>
<dbReference type="Proteomes" id="UP000031637">
    <property type="component" value="Chromosome"/>
</dbReference>
<feature type="binding site" evidence="15">
    <location>
        <position position="177"/>
    </location>
    <ligand>
        <name>NADP(+)</name>
        <dbReference type="ChEBI" id="CHEBI:58349"/>
    </ligand>
</feature>
<dbReference type="GO" id="GO:0050661">
    <property type="term" value="F:NADP binding"/>
    <property type="evidence" value="ECO:0007669"/>
    <property type="project" value="InterPro"/>
</dbReference>
<dbReference type="UniPathway" id="UPA00275">
    <property type="reaction ID" value="UER00401"/>
</dbReference>
<dbReference type="EC" id="1.1.1.193" evidence="13"/>
<evidence type="ECO:0000256" key="8">
    <source>
        <dbReference type="ARBA" id="ARBA00022801"/>
    </source>
</evidence>